<comment type="caution">
    <text evidence="13">The sequence shown here is derived from an EMBL/GenBank/DDBJ whole genome shotgun (WGS) entry which is preliminary data.</text>
</comment>
<evidence type="ECO:0000256" key="5">
    <source>
        <dbReference type="ARBA" id="ARBA00023315"/>
    </source>
</evidence>
<dbReference type="CDD" id="cd04301">
    <property type="entry name" value="NAT_SF"/>
    <property type="match status" value="1"/>
</dbReference>
<feature type="domain" description="N-acetyltransferase" evidence="12">
    <location>
        <begin position="38"/>
        <end position="235"/>
    </location>
</feature>
<dbReference type="Gene3D" id="3.40.630.30">
    <property type="match status" value="1"/>
</dbReference>
<name>A0A2P6NP06_9EUKA</name>
<dbReference type="GO" id="GO:0120518">
    <property type="term" value="F:protein N-terminal-methionine acetyltransferase activity"/>
    <property type="evidence" value="ECO:0007669"/>
    <property type="project" value="UniProtKB-EC"/>
</dbReference>
<dbReference type="GO" id="GO:0004402">
    <property type="term" value="F:histone acetyltransferase activity"/>
    <property type="evidence" value="ECO:0007669"/>
    <property type="project" value="TreeGrafter"/>
</dbReference>
<organism evidence="13 14">
    <name type="scientific">Planoprotostelium fungivorum</name>
    <dbReference type="NCBI Taxonomy" id="1890364"/>
    <lineage>
        <taxon>Eukaryota</taxon>
        <taxon>Amoebozoa</taxon>
        <taxon>Evosea</taxon>
        <taxon>Variosea</taxon>
        <taxon>Cavosteliida</taxon>
        <taxon>Cavosteliaceae</taxon>
        <taxon>Planoprotostelium</taxon>
    </lineage>
</organism>
<dbReference type="OrthoDB" id="47017at2759"/>
<comment type="similarity">
    <text evidence="6">Belongs to the acetyltransferase family. NAA60 subfamily.</text>
</comment>
<dbReference type="EC" id="2.3.1.259" evidence="7"/>
<evidence type="ECO:0000256" key="10">
    <source>
        <dbReference type="ARBA" id="ARBA00048848"/>
    </source>
</evidence>
<dbReference type="AlphaFoldDB" id="A0A2P6NP06"/>
<dbReference type="GO" id="GO:0000139">
    <property type="term" value="C:Golgi membrane"/>
    <property type="evidence" value="ECO:0007669"/>
    <property type="project" value="TreeGrafter"/>
</dbReference>
<keyword evidence="5" id="KW-0012">Acyltransferase</keyword>
<dbReference type="InParanoid" id="A0A2P6NP06"/>
<dbReference type="EC" id="2.3.1.48" evidence="1"/>
<dbReference type="GO" id="GO:0007059">
    <property type="term" value="P:chromosome segregation"/>
    <property type="evidence" value="ECO:0007669"/>
    <property type="project" value="UniProtKB-KW"/>
</dbReference>
<dbReference type="InterPro" id="IPR000182">
    <property type="entry name" value="GNAT_dom"/>
</dbReference>
<protein>
    <recommendedName>
        <fullName evidence="8">N-alpha-acetyltransferase 60</fullName>
        <ecNumber evidence="7">2.3.1.259</ecNumber>
        <ecNumber evidence="1">2.3.1.48</ecNumber>
    </recommendedName>
</protein>
<evidence type="ECO:0000313" key="14">
    <source>
        <dbReference type="Proteomes" id="UP000241769"/>
    </source>
</evidence>
<sequence>MLDCPPLLSGHSEENTLHSHNKRKGSKEAVRFQNGLCLEWKTLGQVPESEITAMHEACLPVSALRDGSTSMLALTEKRTGKLVGIITSQTKSASQNEDCSGVATISTWGEECALTYILTLCVSQEHRKIGVASTLLRKLIEMCVRGEPGYTIKRHDCPRHTVLSSCLNYDRSAVSQILEFNTTADRDRNVIVRNSNVPAIYFYENHKFEKMKFYRNYYLIDSKSLHAFVYALFINGGRPPTHFIHKLSLIWSSYALELTEYLIQAAFRLIRSVFTARSNEDEERLL</sequence>
<gene>
    <name evidence="13" type="ORF">PROFUN_06518</name>
</gene>
<feature type="region of interest" description="Disordered" evidence="11">
    <location>
        <begin position="1"/>
        <end position="26"/>
    </location>
</feature>
<dbReference type="InterPro" id="IPR045141">
    <property type="entry name" value="NAA60-like"/>
</dbReference>
<evidence type="ECO:0000256" key="1">
    <source>
        <dbReference type="ARBA" id="ARBA00013184"/>
    </source>
</evidence>
<accession>A0A2P6NP06</accession>
<keyword evidence="3" id="KW-0159">Chromosome partition</keyword>
<evidence type="ECO:0000256" key="6">
    <source>
        <dbReference type="ARBA" id="ARBA00025774"/>
    </source>
</evidence>
<dbReference type="InterPro" id="IPR016181">
    <property type="entry name" value="Acyl_CoA_acyltransferase"/>
</dbReference>
<evidence type="ECO:0000256" key="4">
    <source>
        <dbReference type="ARBA" id="ARBA00022853"/>
    </source>
</evidence>
<evidence type="ECO:0000256" key="2">
    <source>
        <dbReference type="ARBA" id="ARBA00022679"/>
    </source>
</evidence>
<comment type="catalytic activity">
    <reaction evidence="9">
        <text>L-lysyl-[protein] + acetyl-CoA = N(6)-acetyl-L-lysyl-[protein] + CoA + H(+)</text>
        <dbReference type="Rhea" id="RHEA:45948"/>
        <dbReference type="Rhea" id="RHEA-COMP:9752"/>
        <dbReference type="Rhea" id="RHEA-COMP:10731"/>
        <dbReference type="ChEBI" id="CHEBI:15378"/>
        <dbReference type="ChEBI" id="CHEBI:29969"/>
        <dbReference type="ChEBI" id="CHEBI:57287"/>
        <dbReference type="ChEBI" id="CHEBI:57288"/>
        <dbReference type="ChEBI" id="CHEBI:61930"/>
        <dbReference type="EC" id="2.3.1.48"/>
    </reaction>
</comment>
<evidence type="ECO:0000256" key="11">
    <source>
        <dbReference type="SAM" id="MobiDB-lite"/>
    </source>
</evidence>
<dbReference type="PROSITE" id="PS51186">
    <property type="entry name" value="GNAT"/>
    <property type="match status" value="1"/>
</dbReference>
<dbReference type="PANTHER" id="PTHR14744:SF15">
    <property type="entry name" value="N-ALPHA-ACETYLTRANSFERASE 60"/>
    <property type="match status" value="1"/>
</dbReference>
<dbReference type="Pfam" id="PF00583">
    <property type="entry name" value="Acetyltransf_1"/>
    <property type="match status" value="1"/>
</dbReference>
<dbReference type="EMBL" id="MDYQ01000041">
    <property type="protein sequence ID" value="PRP85684.1"/>
    <property type="molecule type" value="Genomic_DNA"/>
</dbReference>
<dbReference type="PANTHER" id="PTHR14744">
    <property type="entry name" value="N-ALPHA-ACETYLTRANSFERASE 60"/>
    <property type="match status" value="1"/>
</dbReference>
<dbReference type="STRING" id="1890364.A0A2P6NP06"/>
<evidence type="ECO:0000256" key="7">
    <source>
        <dbReference type="ARBA" id="ARBA00026111"/>
    </source>
</evidence>
<comment type="catalytic activity">
    <reaction evidence="10">
        <text>N-terminal L-methionyl-[transmembrane protein] + acetyl-CoA = N-terminal N(alpha)-acetyl-L-methionyl-[transmembrane protein] + CoA + H(+)</text>
        <dbReference type="Rhea" id="RHEA:50604"/>
        <dbReference type="Rhea" id="RHEA-COMP:12745"/>
        <dbReference type="Rhea" id="RHEA-COMP:12746"/>
        <dbReference type="ChEBI" id="CHEBI:15378"/>
        <dbReference type="ChEBI" id="CHEBI:57287"/>
        <dbReference type="ChEBI" id="CHEBI:57288"/>
        <dbReference type="ChEBI" id="CHEBI:64731"/>
        <dbReference type="ChEBI" id="CHEBI:133414"/>
        <dbReference type="EC" id="2.3.1.259"/>
    </reaction>
</comment>
<evidence type="ECO:0000259" key="12">
    <source>
        <dbReference type="PROSITE" id="PS51186"/>
    </source>
</evidence>
<keyword evidence="2" id="KW-0808">Transferase</keyword>
<keyword evidence="4" id="KW-0156">Chromatin regulator</keyword>
<dbReference type="SUPFAM" id="SSF55729">
    <property type="entry name" value="Acyl-CoA N-acyltransferases (Nat)"/>
    <property type="match status" value="1"/>
</dbReference>
<evidence type="ECO:0000256" key="3">
    <source>
        <dbReference type="ARBA" id="ARBA00022829"/>
    </source>
</evidence>
<dbReference type="Proteomes" id="UP000241769">
    <property type="component" value="Unassembled WGS sequence"/>
</dbReference>
<reference evidence="13 14" key="1">
    <citation type="journal article" date="2018" name="Genome Biol. Evol.">
        <title>Multiple Roots of Fruiting Body Formation in Amoebozoa.</title>
        <authorList>
            <person name="Hillmann F."/>
            <person name="Forbes G."/>
            <person name="Novohradska S."/>
            <person name="Ferling I."/>
            <person name="Riege K."/>
            <person name="Groth M."/>
            <person name="Westermann M."/>
            <person name="Marz M."/>
            <person name="Spaller T."/>
            <person name="Winckler T."/>
            <person name="Schaap P."/>
            <person name="Glockner G."/>
        </authorList>
    </citation>
    <scope>NUCLEOTIDE SEQUENCE [LARGE SCALE GENOMIC DNA]</scope>
    <source>
        <strain evidence="13 14">Jena</strain>
    </source>
</reference>
<evidence type="ECO:0000256" key="8">
    <source>
        <dbReference type="ARBA" id="ARBA00026144"/>
    </source>
</evidence>
<keyword evidence="14" id="KW-1185">Reference proteome</keyword>
<proteinExistence type="inferred from homology"/>
<evidence type="ECO:0000256" key="9">
    <source>
        <dbReference type="ARBA" id="ARBA00048017"/>
    </source>
</evidence>
<evidence type="ECO:0000313" key="13">
    <source>
        <dbReference type="EMBL" id="PRP85684.1"/>
    </source>
</evidence>